<protein>
    <submittedName>
        <fullName evidence="2">N-acetyltransferase</fullName>
    </submittedName>
</protein>
<gene>
    <name evidence="2" type="ORF">HP555_09800</name>
</gene>
<dbReference type="Pfam" id="PF00583">
    <property type="entry name" value="Acetyltransf_1"/>
    <property type="match status" value="1"/>
</dbReference>
<accession>A0A7T5VFL8</accession>
<dbReference type="PANTHER" id="PTHR43617">
    <property type="entry name" value="L-AMINO ACID N-ACETYLTRANSFERASE"/>
    <property type="match status" value="1"/>
</dbReference>
<evidence type="ECO:0000259" key="1">
    <source>
        <dbReference type="PROSITE" id="PS51186"/>
    </source>
</evidence>
<reference evidence="2 3" key="1">
    <citation type="submission" date="2020-05" db="EMBL/GenBank/DDBJ databases">
        <title>Complete genome of Desulfobulbus oligotrophicus.</title>
        <authorList>
            <person name="Podar M."/>
        </authorList>
    </citation>
    <scope>NUCLEOTIDE SEQUENCE [LARGE SCALE GENOMIC DNA]</scope>
    <source>
        <strain evidence="2 3">Prop6</strain>
    </source>
</reference>
<dbReference type="PROSITE" id="PS51186">
    <property type="entry name" value="GNAT"/>
    <property type="match status" value="1"/>
</dbReference>
<dbReference type="SUPFAM" id="SSF55729">
    <property type="entry name" value="Acyl-CoA N-acyltransferases (Nat)"/>
    <property type="match status" value="1"/>
</dbReference>
<dbReference type="Gene3D" id="3.40.630.30">
    <property type="match status" value="1"/>
</dbReference>
<dbReference type="AlphaFoldDB" id="A0A7T5VFL8"/>
<dbReference type="InterPro" id="IPR050276">
    <property type="entry name" value="MshD_Acetyltransferase"/>
</dbReference>
<evidence type="ECO:0000313" key="2">
    <source>
        <dbReference type="EMBL" id="QQG67009.1"/>
    </source>
</evidence>
<dbReference type="InterPro" id="IPR000182">
    <property type="entry name" value="GNAT_dom"/>
</dbReference>
<organism evidence="2 3">
    <name type="scientific">Desulfobulbus oligotrophicus</name>
    <dbReference type="NCBI Taxonomy" id="1909699"/>
    <lineage>
        <taxon>Bacteria</taxon>
        <taxon>Pseudomonadati</taxon>
        <taxon>Thermodesulfobacteriota</taxon>
        <taxon>Desulfobulbia</taxon>
        <taxon>Desulfobulbales</taxon>
        <taxon>Desulfobulbaceae</taxon>
        <taxon>Desulfobulbus</taxon>
    </lineage>
</organism>
<dbReference type="PANTHER" id="PTHR43617:SF2">
    <property type="entry name" value="UPF0039 PROTEIN SLL0451"/>
    <property type="match status" value="1"/>
</dbReference>
<sequence>MVIRPEQPADIERIRALTLNAFVNQAQSNHTEHRIIDRLRETHALAISLLAEVDGEIVGHIAFSEVDISDSSTGWYGLGPLSVLPAMQRKGIGRALVEAGLKELRKRGAQGCLLLGNPSFYRRFGFANNPDLLLAEFPQEHFLALSLTGENARGVVTYHPSFFNNC</sequence>
<dbReference type="InterPro" id="IPR016181">
    <property type="entry name" value="Acyl_CoA_acyltransferase"/>
</dbReference>
<feature type="domain" description="N-acetyltransferase" evidence="1">
    <location>
        <begin position="1"/>
        <end position="150"/>
    </location>
</feature>
<keyword evidence="2" id="KW-0808">Transferase</keyword>
<dbReference type="GO" id="GO:0016747">
    <property type="term" value="F:acyltransferase activity, transferring groups other than amino-acyl groups"/>
    <property type="evidence" value="ECO:0007669"/>
    <property type="project" value="InterPro"/>
</dbReference>
<dbReference type="CDD" id="cd04301">
    <property type="entry name" value="NAT_SF"/>
    <property type="match status" value="1"/>
</dbReference>
<proteinExistence type="predicted"/>
<evidence type="ECO:0000313" key="3">
    <source>
        <dbReference type="Proteomes" id="UP000596092"/>
    </source>
</evidence>
<name>A0A7T5VFL8_9BACT</name>
<dbReference type="EMBL" id="CP054140">
    <property type="protein sequence ID" value="QQG67009.1"/>
    <property type="molecule type" value="Genomic_DNA"/>
</dbReference>
<keyword evidence="3" id="KW-1185">Reference proteome</keyword>
<dbReference type="Proteomes" id="UP000596092">
    <property type="component" value="Chromosome"/>
</dbReference>
<dbReference type="KEGG" id="dog:HP555_09800"/>